<evidence type="ECO:0000256" key="4">
    <source>
        <dbReference type="ARBA" id="ARBA00022825"/>
    </source>
</evidence>
<dbReference type="PANTHER" id="PTHR42987">
    <property type="entry name" value="PEPTIDASE S49"/>
    <property type="match status" value="1"/>
</dbReference>
<protein>
    <submittedName>
        <fullName evidence="6">Signal peptide peptidase SppA</fullName>
    </submittedName>
</protein>
<evidence type="ECO:0000256" key="3">
    <source>
        <dbReference type="ARBA" id="ARBA00022801"/>
    </source>
</evidence>
<dbReference type="NCBIfam" id="TIGR00706">
    <property type="entry name" value="SppA_dom"/>
    <property type="match status" value="1"/>
</dbReference>
<dbReference type="Proteomes" id="UP000075806">
    <property type="component" value="Unassembled WGS sequence"/>
</dbReference>
<dbReference type="GO" id="GO:0008236">
    <property type="term" value="F:serine-type peptidase activity"/>
    <property type="evidence" value="ECO:0007669"/>
    <property type="project" value="UniProtKB-KW"/>
</dbReference>
<organism evidence="6 7">
    <name type="scientific">Alkalihalobacillus trypoxylicola</name>
    <dbReference type="NCBI Taxonomy" id="519424"/>
    <lineage>
        <taxon>Bacteria</taxon>
        <taxon>Bacillati</taxon>
        <taxon>Bacillota</taxon>
        <taxon>Bacilli</taxon>
        <taxon>Bacillales</taxon>
        <taxon>Bacillaceae</taxon>
        <taxon>Alkalihalobacillus</taxon>
    </lineage>
</organism>
<gene>
    <name evidence="6" type="ORF">AZF04_05230</name>
</gene>
<evidence type="ECO:0000256" key="2">
    <source>
        <dbReference type="ARBA" id="ARBA00022670"/>
    </source>
</evidence>
<keyword evidence="4" id="KW-0720">Serine protease</keyword>
<dbReference type="GO" id="GO:0006508">
    <property type="term" value="P:proteolysis"/>
    <property type="evidence" value="ECO:0007669"/>
    <property type="project" value="UniProtKB-KW"/>
</dbReference>
<reference evidence="6" key="1">
    <citation type="submission" date="2016-02" db="EMBL/GenBank/DDBJ databases">
        <title>Genome sequence of Bacillus trypoxylicola KCTC 13244(T).</title>
        <authorList>
            <person name="Jeong H."/>
            <person name="Park S.-H."/>
            <person name="Choi S.-K."/>
        </authorList>
    </citation>
    <scope>NUCLEOTIDE SEQUENCE [LARGE SCALE GENOMIC DNA]</scope>
    <source>
        <strain evidence="6">KCTC 13244</strain>
    </source>
</reference>
<dbReference type="SUPFAM" id="SSF52096">
    <property type="entry name" value="ClpP/crotonase"/>
    <property type="match status" value="1"/>
</dbReference>
<dbReference type="Gene3D" id="6.20.330.10">
    <property type="match status" value="1"/>
</dbReference>
<evidence type="ECO:0000313" key="6">
    <source>
        <dbReference type="EMBL" id="KYG32170.1"/>
    </source>
</evidence>
<sequence length="333" mass="36429">MNGKRWMALGAVAFLLMIAVISNIYSFARTTMEDIEGMGSMFSPTLEETVEIGTEPGKIVLMELNGIIQDTGGSGGIFAVDTYNHQQFLEHLEYASQDPQVEGIVIRVNTPGGGVVESAEIYDKILSAKEEYEIPVYISMANMAASGGYYIAAPATKIFASEQTITGSIGVIMESINIAGLAEQFGIEVNTIKSGEYKDIMSATREMTDDERDILQSIIDESYEEFVRIIAEGRQMDSEEVREIADGRIYTGNQAFELGLVDELGNTDDAIADLKEMIDADVSVVKYGGGSSFSDLFKLLAPNASSKPEHEMAAILDYISEQRTPTLKYLYSE</sequence>
<dbReference type="OrthoDB" id="9764363at2"/>
<dbReference type="STRING" id="519424.AZF04_05230"/>
<evidence type="ECO:0000256" key="1">
    <source>
        <dbReference type="ARBA" id="ARBA00008683"/>
    </source>
</evidence>
<keyword evidence="2" id="KW-0645">Protease</keyword>
<feature type="domain" description="Peptidase S49" evidence="5">
    <location>
        <begin position="131"/>
        <end position="277"/>
    </location>
</feature>
<comment type="caution">
    <text evidence="6">The sequence shown here is derived from an EMBL/GenBank/DDBJ whole genome shotgun (WGS) entry which is preliminary data.</text>
</comment>
<accession>A0A162EAP1</accession>
<dbReference type="InterPro" id="IPR002142">
    <property type="entry name" value="Peptidase_S49"/>
</dbReference>
<comment type="similarity">
    <text evidence="1">Belongs to the peptidase S49 family.</text>
</comment>
<dbReference type="Pfam" id="PF01343">
    <property type="entry name" value="Peptidase_S49"/>
    <property type="match status" value="1"/>
</dbReference>
<proteinExistence type="inferred from homology"/>
<dbReference type="InterPro" id="IPR029045">
    <property type="entry name" value="ClpP/crotonase-like_dom_sf"/>
</dbReference>
<keyword evidence="3" id="KW-0378">Hydrolase</keyword>
<dbReference type="AlphaFoldDB" id="A0A162EAP1"/>
<dbReference type="Gene3D" id="3.90.226.10">
    <property type="entry name" value="2-enoyl-CoA Hydratase, Chain A, domain 1"/>
    <property type="match status" value="2"/>
</dbReference>
<dbReference type="PANTHER" id="PTHR42987:SF7">
    <property type="entry name" value="SIGNAL PEPTIDE PEPTIDASE SPPA-RELATED"/>
    <property type="match status" value="1"/>
</dbReference>
<name>A0A162EAP1_9BACI</name>
<evidence type="ECO:0000313" key="7">
    <source>
        <dbReference type="Proteomes" id="UP000075806"/>
    </source>
</evidence>
<dbReference type="InterPro" id="IPR047272">
    <property type="entry name" value="S49_SppA_C"/>
</dbReference>
<dbReference type="EMBL" id="LTAO01000012">
    <property type="protein sequence ID" value="KYG32170.1"/>
    <property type="molecule type" value="Genomic_DNA"/>
</dbReference>
<dbReference type="RefSeq" id="WP_061948483.1">
    <property type="nucleotide sequence ID" value="NZ_LTAO01000012.1"/>
</dbReference>
<dbReference type="InterPro" id="IPR004635">
    <property type="entry name" value="Pept_S49_SppA"/>
</dbReference>
<dbReference type="CDD" id="cd07023">
    <property type="entry name" value="S49_Sppa_N_C"/>
    <property type="match status" value="1"/>
</dbReference>
<keyword evidence="7" id="KW-1185">Reference proteome</keyword>
<evidence type="ECO:0000259" key="5">
    <source>
        <dbReference type="Pfam" id="PF01343"/>
    </source>
</evidence>